<name>Q4RCF2_TETNG</name>
<sequence length="49" mass="5401">GEDELEMRELPSLSKASPRISSPPDRAWSLIGSAATLYLTIWKLQCLIG</sequence>
<feature type="non-terminal residue" evidence="2">
    <location>
        <position position="1"/>
    </location>
</feature>
<dbReference type="EMBL" id="CAAE01019047">
    <property type="protein sequence ID" value="CAG13931.1"/>
    <property type="molecule type" value="Genomic_DNA"/>
</dbReference>
<gene>
    <name evidence="2" type="ORF">GSTENG00036101001</name>
</gene>
<accession>Q4RCF2</accession>
<evidence type="ECO:0000313" key="2">
    <source>
        <dbReference type="EMBL" id="CAG13931.1"/>
    </source>
</evidence>
<proteinExistence type="predicted"/>
<dbReference type="AlphaFoldDB" id="Q4RCF2"/>
<evidence type="ECO:0000256" key="1">
    <source>
        <dbReference type="SAM" id="MobiDB-lite"/>
    </source>
</evidence>
<feature type="region of interest" description="Disordered" evidence="1">
    <location>
        <begin position="1"/>
        <end position="23"/>
    </location>
</feature>
<protein>
    <submittedName>
        <fullName evidence="2">Chromosome undetermined SCAF19047, whole genome shotgun sequence</fullName>
    </submittedName>
</protein>
<reference evidence="2" key="1">
    <citation type="journal article" date="2004" name="Nature">
        <title>Genome duplication in the teleost fish Tetraodon nigroviridis reveals the early vertebrate proto-karyotype.</title>
        <authorList>
            <person name="Jaillon O."/>
            <person name="Aury J.-M."/>
            <person name="Brunet F."/>
            <person name="Petit J.-L."/>
            <person name="Stange-Thomann N."/>
            <person name="Mauceli E."/>
            <person name="Bouneau L."/>
            <person name="Fischer C."/>
            <person name="Ozouf-Costaz C."/>
            <person name="Bernot A."/>
            <person name="Nicaud S."/>
            <person name="Jaffe D."/>
            <person name="Fisher S."/>
            <person name="Lutfalla G."/>
            <person name="Dossat C."/>
            <person name="Segurens B."/>
            <person name="Dasilva C."/>
            <person name="Salanoubat M."/>
            <person name="Levy M."/>
            <person name="Boudet N."/>
            <person name="Castellano S."/>
            <person name="Anthouard V."/>
            <person name="Jubin C."/>
            <person name="Castelli V."/>
            <person name="Katinka M."/>
            <person name="Vacherie B."/>
            <person name="Biemont C."/>
            <person name="Skalli Z."/>
            <person name="Cattolico L."/>
            <person name="Poulain J."/>
            <person name="De Berardinis V."/>
            <person name="Cruaud C."/>
            <person name="Duprat S."/>
            <person name="Brottier P."/>
            <person name="Coutanceau J.-P."/>
            <person name="Gouzy J."/>
            <person name="Parra G."/>
            <person name="Lardier G."/>
            <person name="Chapple C."/>
            <person name="McKernan K.J."/>
            <person name="McEwan P."/>
            <person name="Bosak S."/>
            <person name="Kellis M."/>
            <person name="Volff J.-N."/>
            <person name="Guigo R."/>
            <person name="Zody M.C."/>
            <person name="Mesirov J."/>
            <person name="Lindblad-Toh K."/>
            <person name="Birren B."/>
            <person name="Nusbaum C."/>
            <person name="Kahn D."/>
            <person name="Robinson-Rechavi M."/>
            <person name="Laudet V."/>
            <person name="Schachter V."/>
            <person name="Quetier F."/>
            <person name="Saurin W."/>
            <person name="Scarpelli C."/>
            <person name="Wincker P."/>
            <person name="Lander E.S."/>
            <person name="Weissenbach J."/>
            <person name="Roest Crollius H."/>
        </authorList>
    </citation>
    <scope>NUCLEOTIDE SEQUENCE [LARGE SCALE GENOMIC DNA]</scope>
</reference>
<reference evidence="2" key="2">
    <citation type="submission" date="2004-02" db="EMBL/GenBank/DDBJ databases">
        <authorList>
            <consortium name="Genoscope"/>
            <consortium name="Whitehead Institute Centre for Genome Research"/>
        </authorList>
    </citation>
    <scope>NUCLEOTIDE SEQUENCE</scope>
</reference>
<dbReference type="KEGG" id="tng:GSTEN00036101G001"/>
<organism evidence="2">
    <name type="scientific">Tetraodon nigroviridis</name>
    <name type="common">Spotted green pufferfish</name>
    <name type="synonym">Chelonodon nigroviridis</name>
    <dbReference type="NCBI Taxonomy" id="99883"/>
    <lineage>
        <taxon>Eukaryota</taxon>
        <taxon>Metazoa</taxon>
        <taxon>Chordata</taxon>
        <taxon>Craniata</taxon>
        <taxon>Vertebrata</taxon>
        <taxon>Euteleostomi</taxon>
        <taxon>Actinopterygii</taxon>
        <taxon>Neopterygii</taxon>
        <taxon>Teleostei</taxon>
        <taxon>Neoteleostei</taxon>
        <taxon>Acanthomorphata</taxon>
        <taxon>Eupercaria</taxon>
        <taxon>Tetraodontiformes</taxon>
        <taxon>Tetradontoidea</taxon>
        <taxon>Tetraodontidae</taxon>
        <taxon>Tetraodon</taxon>
    </lineage>
</organism>